<evidence type="ECO:0000313" key="4">
    <source>
        <dbReference type="EMBL" id="QPH53474.1"/>
    </source>
</evidence>
<dbReference type="RefSeq" id="WP_196102683.1">
    <property type="nucleotide sequence ID" value="NZ_CP064942.1"/>
</dbReference>
<dbReference type="Proteomes" id="UP000594800">
    <property type="component" value="Chromosome"/>
</dbReference>
<evidence type="ECO:0000256" key="3">
    <source>
        <dbReference type="PROSITE-ProRule" id="PRU00023"/>
    </source>
</evidence>
<keyword evidence="2 3" id="KW-0040">ANK repeat</keyword>
<dbReference type="KEGG" id="poz:I0K15_17060"/>
<name>A0A7S9LQK3_9RHOB</name>
<dbReference type="InterPro" id="IPR036770">
    <property type="entry name" value="Ankyrin_rpt-contain_sf"/>
</dbReference>
<dbReference type="EMBL" id="CP064942">
    <property type="protein sequence ID" value="QPH53474.1"/>
    <property type="molecule type" value="Genomic_DNA"/>
</dbReference>
<evidence type="ECO:0000256" key="1">
    <source>
        <dbReference type="ARBA" id="ARBA00022737"/>
    </source>
</evidence>
<accession>A0A7S9LQK3</accession>
<gene>
    <name evidence="4" type="ORF">I0K15_17060</name>
</gene>
<dbReference type="PANTHER" id="PTHR24166:SF48">
    <property type="entry name" value="PROTEIN VAPYRIN"/>
    <property type="match status" value="1"/>
</dbReference>
<keyword evidence="1" id="KW-0677">Repeat</keyword>
<evidence type="ECO:0000256" key="2">
    <source>
        <dbReference type="ARBA" id="ARBA00023043"/>
    </source>
</evidence>
<dbReference type="Pfam" id="PF13857">
    <property type="entry name" value="Ank_5"/>
    <property type="match status" value="1"/>
</dbReference>
<feature type="repeat" description="ANK" evidence="3">
    <location>
        <begin position="103"/>
        <end position="135"/>
    </location>
</feature>
<dbReference type="Gene3D" id="1.25.40.20">
    <property type="entry name" value="Ankyrin repeat-containing domain"/>
    <property type="match status" value="1"/>
</dbReference>
<dbReference type="PROSITE" id="PS50297">
    <property type="entry name" value="ANK_REP_REGION"/>
    <property type="match status" value="1"/>
</dbReference>
<proteinExistence type="predicted"/>
<dbReference type="AlphaFoldDB" id="A0A7S9LQK3"/>
<sequence>MARKKKTLPKDFEEILARGDLDELKAVFKDREIDAVGGTSKQTALAFGTCPDAFTRWLVGEGADLGSRDARGRTPLHTRAGSRAADIAVLIELGADVHAFDQKDSTPLHVAAGAQFADHAAVLLAHGAALDARNRNGLTPLELALQFASNATLPRTVAVTRVLLEAGAEPTERARGFVTKIGETFEFHRANFNPETVEEHSAALDALYRLFDVPPVPRRVLHDGVSTITVTSENWPDQHEELWQMLVPGSGPARTVQGEVIRISGRVADEIDRNGGINWDADYDRMVKTFLHLLATGQALPTPELDEARKAARTLRTGSDSTRRFGELAVRWVLLNPAPAPLPPPDYAR</sequence>
<dbReference type="PROSITE" id="PS50088">
    <property type="entry name" value="ANK_REPEAT"/>
    <property type="match status" value="1"/>
</dbReference>
<keyword evidence="5" id="KW-1185">Reference proteome</keyword>
<dbReference type="SMART" id="SM00248">
    <property type="entry name" value="ANK"/>
    <property type="match status" value="3"/>
</dbReference>
<dbReference type="SUPFAM" id="SSF48403">
    <property type="entry name" value="Ankyrin repeat"/>
    <property type="match status" value="1"/>
</dbReference>
<protein>
    <submittedName>
        <fullName evidence="4">Ankyrin repeat domain-containing protein</fullName>
    </submittedName>
</protein>
<dbReference type="PANTHER" id="PTHR24166">
    <property type="entry name" value="ROLLING PEBBLES, ISOFORM B"/>
    <property type="match status" value="1"/>
</dbReference>
<dbReference type="InterPro" id="IPR002110">
    <property type="entry name" value="Ankyrin_rpt"/>
</dbReference>
<organism evidence="4 5">
    <name type="scientific">Pontivivens ytuae</name>
    <dbReference type="NCBI Taxonomy" id="2789856"/>
    <lineage>
        <taxon>Bacteria</taxon>
        <taxon>Pseudomonadati</taxon>
        <taxon>Pseudomonadota</taxon>
        <taxon>Alphaproteobacteria</taxon>
        <taxon>Rhodobacterales</taxon>
        <taxon>Paracoccaceae</taxon>
        <taxon>Pontivivens</taxon>
    </lineage>
</organism>
<evidence type="ECO:0000313" key="5">
    <source>
        <dbReference type="Proteomes" id="UP000594800"/>
    </source>
</evidence>
<reference evidence="4 5" key="1">
    <citation type="submission" date="2020-11" db="EMBL/GenBank/DDBJ databases">
        <title>Description of Pontivivens ytuae sp. nov. isolated from deep sea sediment of Mariana Trench.</title>
        <authorList>
            <person name="Wang Z."/>
            <person name="Sun Q.-L."/>
            <person name="Xu X.-D."/>
            <person name="Tang Y.-Z."/>
            <person name="Zhang J."/>
        </authorList>
    </citation>
    <scope>NUCLEOTIDE SEQUENCE [LARGE SCALE GENOMIC DNA]</scope>
    <source>
        <strain evidence="4 5">MT2928</strain>
    </source>
</reference>
<dbReference type="InterPro" id="IPR050889">
    <property type="entry name" value="Dendritic_Spine_Reg/Scaffold"/>
</dbReference>